<reference evidence="4 5" key="1">
    <citation type="submission" date="2014-04" db="EMBL/GenBank/DDBJ databases">
        <authorList>
            <consortium name="DOE Joint Genome Institute"/>
            <person name="Kuo A."/>
            <person name="Zuccaro A."/>
            <person name="Kohler A."/>
            <person name="Nagy L.G."/>
            <person name="Floudas D."/>
            <person name="Copeland A."/>
            <person name="Barry K.W."/>
            <person name="Cichocki N."/>
            <person name="Veneault-Fourrey C."/>
            <person name="LaButti K."/>
            <person name="Lindquist E.A."/>
            <person name="Lipzen A."/>
            <person name="Lundell T."/>
            <person name="Morin E."/>
            <person name="Murat C."/>
            <person name="Sun H."/>
            <person name="Tunlid A."/>
            <person name="Henrissat B."/>
            <person name="Grigoriev I.V."/>
            <person name="Hibbett D.S."/>
            <person name="Martin F."/>
            <person name="Nordberg H.P."/>
            <person name="Cantor M.N."/>
            <person name="Hua S.X."/>
        </authorList>
    </citation>
    <scope>NUCLEOTIDE SEQUENCE [LARGE SCALE GENOMIC DNA]</scope>
    <source>
        <strain evidence="4 5">MAFF 305830</strain>
    </source>
</reference>
<dbReference type="InterPro" id="IPR036322">
    <property type="entry name" value="WD40_repeat_dom_sf"/>
</dbReference>
<accession>A0A0C2WZ14</accession>
<keyword evidence="2" id="KW-0677">Repeat</keyword>
<gene>
    <name evidence="4" type="ORF">M408DRAFT_64878</name>
</gene>
<dbReference type="Pfam" id="PF00400">
    <property type="entry name" value="WD40"/>
    <property type="match status" value="1"/>
</dbReference>
<dbReference type="InterPro" id="IPR019775">
    <property type="entry name" value="WD40_repeat_CS"/>
</dbReference>
<organism evidence="4 5">
    <name type="scientific">Serendipita vermifera MAFF 305830</name>
    <dbReference type="NCBI Taxonomy" id="933852"/>
    <lineage>
        <taxon>Eukaryota</taxon>
        <taxon>Fungi</taxon>
        <taxon>Dikarya</taxon>
        <taxon>Basidiomycota</taxon>
        <taxon>Agaricomycotina</taxon>
        <taxon>Agaricomycetes</taxon>
        <taxon>Sebacinales</taxon>
        <taxon>Serendipitaceae</taxon>
        <taxon>Serendipita</taxon>
    </lineage>
</organism>
<evidence type="ECO:0000256" key="2">
    <source>
        <dbReference type="ARBA" id="ARBA00022737"/>
    </source>
</evidence>
<keyword evidence="1 3" id="KW-0853">WD repeat</keyword>
<dbReference type="OrthoDB" id="6262491at2759"/>
<dbReference type="EMBL" id="KN824282">
    <property type="protein sequence ID" value="KIM31328.1"/>
    <property type="molecule type" value="Genomic_DNA"/>
</dbReference>
<dbReference type="AlphaFoldDB" id="A0A0C2WZ14"/>
<proteinExistence type="predicted"/>
<dbReference type="PROSITE" id="PS00678">
    <property type="entry name" value="WD_REPEATS_1"/>
    <property type="match status" value="1"/>
</dbReference>
<dbReference type="PROSITE" id="PS50082">
    <property type="entry name" value="WD_REPEATS_2"/>
    <property type="match status" value="1"/>
</dbReference>
<reference evidence="5" key="2">
    <citation type="submission" date="2015-01" db="EMBL/GenBank/DDBJ databases">
        <title>Evolutionary Origins and Diversification of the Mycorrhizal Mutualists.</title>
        <authorList>
            <consortium name="DOE Joint Genome Institute"/>
            <consortium name="Mycorrhizal Genomics Consortium"/>
            <person name="Kohler A."/>
            <person name="Kuo A."/>
            <person name="Nagy L.G."/>
            <person name="Floudas D."/>
            <person name="Copeland A."/>
            <person name="Barry K.W."/>
            <person name="Cichocki N."/>
            <person name="Veneault-Fourrey C."/>
            <person name="LaButti K."/>
            <person name="Lindquist E.A."/>
            <person name="Lipzen A."/>
            <person name="Lundell T."/>
            <person name="Morin E."/>
            <person name="Murat C."/>
            <person name="Riley R."/>
            <person name="Ohm R."/>
            <person name="Sun H."/>
            <person name="Tunlid A."/>
            <person name="Henrissat B."/>
            <person name="Grigoriev I.V."/>
            <person name="Hibbett D.S."/>
            <person name="Martin F."/>
        </authorList>
    </citation>
    <scope>NUCLEOTIDE SEQUENCE [LARGE SCALE GENOMIC DNA]</scope>
    <source>
        <strain evidence="5">MAFF 305830</strain>
    </source>
</reference>
<evidence type="ECO:0000256" key="3">
    <source>
        <dbReference type="PROSITE-ProRule" id="PRU00221"/>
    </source>
</evidence>
<dbReference type="InterPro" id="IPR001680">
    <property type="entry name" value="WD40_rpt"/>
</dbReference>
<dbReference type="SMART" id="SM00320">
    <property type="entry name" value="WD40"/>
    <property type="match status" value="1"/>
</dbReference>
<keyword evidence="5" id="KW-1185">Reference proteome</keyword>
<evidence type="ECO:0000313" key="4">
    <source>
        <dbReference type="EMBL" id="KIM31328.1"/>
    </source>
</evidence>
<dbReference type="Proteomes" id="UP000054097">
    <property type="component" value="Unassembled WGS sequence"/>
</dbReference>
<dbReference type="SUPFAM" id="SSF50978">
    <property type="entry name" value="WD40 repeat-like"/>
    <property type="match status" value="1"/>
</dbReference>
<dbReference type="PROSITE" id="PS50294">
    <property type="entry name" value="WD_REPEATS_REGION"/>
    <property type="match status" value="1"/>
</dbReference>
<dbReference type="Gene3D" id="2.130.10.10">
    <property type="entry name" value="YVTN repeat-like/Quinoprotein amine dehydrogenase"/>
    <property type="match status" value="1"/>
</dbReference>
<protein>
    <submittedName>
        <fullName evidence="4">Uncharacterized protein</fullName>
    </submittedName>
</protein>
<name>A0A0C2WZ14_SERVB</name>
<dbReference type="InterPro" id="IPR015943">
    <property type="entry name" value="WD40/YVTN_repeat-like_dom_sf"/>
</dbReference>
<evidence type="ECO:0000313" key="5">
    <source>
        <dbReference type="Proteomes" id="UP000054097"/>
    </source>
</evidence>
<sequence>MVHWIRALKVSKAGTDRFRFVAFSPDGTHIVSSSDDNTIRIWDVKASETAMGQLGGHADLAKSISCINVYSVFHESSRTKGGMDVGPELRAFLLGVPYHPSWIMPAEKHIGFGRQRYTA</sequence>
<dbReference type="HOGENOM" id="CLU_2062914_0_0_1"/>
<feature type="repeat" description="WD" evidence="3">
    <location>
        <begin position="21"/>
        <end position="52"/>
    </location>
</feature>
<evidence type="ECO:0000256" key="1">
    <source>
        <dbReference type="ARBA" id="ARBA00022574"/>
    </source>
</evidence>